<reference evidence="2 3" key="1">
    <citation type="journal article" date="2021" name="Nat. Commun.">
        <title>Genetic determinants of endophytism in the Arabidopsis root mycobiome.</title>
        <authorList>
            <person name="Mesny F."/>
            <person name="Miyauchi S."/>
            <person name="Thiergart T."/>
            <person name="Pickel B."/>
            <person name="Atanasova L."/>
            <person name="Karlsson M."/>
            <person name="Huettel B."/>
            <person name="Barry K.W."/>
            <person name="Haridas S."/>
            <person name="Chen C."/>
            <person name="Bauer D."/>
            <person name="Andreopoulos W."/>
            <person name="Pangilinan J."/>
            <person name="LaButti K."/>
            <person name="Riley R."/>
            <person name="Lipzen A."/>
            <person name="Clum A."/>
            <person name="Drula E."/>
            <person name="Henrissat B."/>
            <person name="Kohler A."/>
            <person name="Grigoriev I.V."/>
            <person name="Martin F.M."/>
            <person name="Hacquard S."/>
        </authorList>
    </citation>
    <scope>NUCLEOTIDE SEQUENCE [LARGE SCALE GENOMIC DNA]</scope>
    <source>
        <strain evidence="2 3">MPI-SDFR-AT-0080</strain>
    </source>
</reference>
<gene>
    <name evidence="2" type="ORF">B0J12DRAFT_641661</name>
</gene>
<feature type="region of interest" description="Disordered" evidence="1">
    <location>
        <begin position="1"/>
        <end position="171"/>
    </location>
</feature>
<dbReference type="EMBL" id="JAGTJR010000002">
    <property type="protein sequence ID" value="KAH7063164.1"/>
    <property type="molecule type" value="Genomic_DNA"/>
</dbReference>
<feature type="compositionally biased region" description="Low complexity" evidence="1">
    <location>
        <begin position="34"/>
        <end position="69"/>
    </location>
</feature>
<evidence type="ECO:0000313" key="2">
    <source>
        <dbReference type="EMBL" id="KAH7063164.1"/>
    </source>
</evidence>
<sequence length="209" mass="23042">MRPPLSPAHHLSNTTTAAVTSQQLSPNQLHRRSMTSANTTSTNNTNAYPPANMAHRTLTQSTTSTQASLEPASPDASSQTFCFNKPAPRSTPSAEHNFFGAIKEKIRERSRSRSRASRSRERSPMPPSRVSTSSSTSTSPSPSQQLRHVNSSSTTSSTLSRTPAANKRQSTDSSYSYYYGRHSNQWLFGGFSVRETVKGAYHHFRHDSH</sequence>
<feature type="compositionally biased region" description="Polar residues" evidence="1">
    <location>
        <begin position="11"/>
        <end position="28"/>
    </location>
</feature>
<evidence type="ECO:0000313" key="3">
    <source>
        <dbReference type="Proteomes" id="UP000774617"/>
    </source>
</evidence>
<feature type="compositionally biased region" description="Basic and acidic residues" evidence="1">
    <location>
        <begin position="102"/>
        <end position="111"/>
    </location>
</feature>
<comment type="caution">
    <text evidence="2">The sequence shown here is derived from an EMBL/GenBank/DDBJ whole genome shotgun (WGS) entry which is preliminary data.</text>
</comment>
<dbReference type="Proteomes" id="UP000774617">
    <property type="component" value="Unassembled WGS sequence"/>
</dbReference>
<evidence type="ECO:0000256" key="1">
    <source>
        <dbReference type="SAM" id="MobiDB-lite"/>
    </source>
</evidence>
<feature type="compositionally biased region" description="Low complexity" evidence="1">
    <location>
        <begin position="151"/>
        <end position="162"/>
    </location>
</feature>
<feature type="compositionally biased region" description="Low complexity" evidence="1">
    <location>
        <begin position="128"/>
        <end position="143"/>
    </location>
</feature>
<organism evidence="2 3">
    <name type="scientific">Macrophomina phaseolina</name>
    <dbReference type="NCBI Taxonomy" id="35725"/>
    <lineage>
        <taxon>Eukaryota</taxon>
        <taxon>Fungi</taxon>
        <taxon>Dikarya</taxon>
        <taxon>Ascomycota</taxon>
        <taxon>Pezizomycotina</taxon>
        <taxon>Dothideomycetes</taxon>
        <taxon>Dothideomycetes incertae sedis</taxon>
        <taxon>Botryosphaeriales</taxon>
        <taxon>Botryosphaeriaceae</taxon>
        <taxon>Macrophomina</taxon>
    </lineage>
</organism>
<proteinExistence type="predicted"/>
<accession>A0ABQ8GSG7</accession>
<name>A0ABQ8GSG7_9PEZI</name>
<protein>
    <submittedName>
        <fullName evidence="2">Uncharacterized protein</fullName>
    </submittedName>
</protein>
<keyword evidence="3" id="KW-1185">Reference proteome</keyword>